<evidence type="ECO:0000313" key="3">
    <source>
        <dbReference type="EMBL" id="ANI93426.1"/>
    </source>
</evidence>
<sequence length="323" mass="32796">MAQPPFPQPQPEPNFPGRPEGPGLPQPGGEPRLPEPDWGSPVPGDGRPGGDPEPHTPGRQPGGAGEPGIPGGGGAAPGGYGGGFPEGERSGELPREGEVPPEGDRRGGDAGYGGGGGGQWPPQPREPQRPDNQGGNYPGDPGDSGDVSRKNSDAPEQVRTAWILYIMAALAATLASATALLPGGRSVSVEQVRDAVPGGMSEYSDEQLQAAATLSGIIGVILVVVLSALFLLAARQLLKGKQWARALLTVGSIVLIAQGLAALLVLFAGGSPQGAPAEADPIPNFIELAASVCAGLFAGTALWQLYTKDATTFFQEHSGVGKP</sequence>
<evidence type="ECO:0000313" key="4">
    <source>
        <dbReference type="Proteomes" id="UP000186104"/>
    </source>
</evidence>
<feature type="region of interest" description="Disordered" evidence="1">
    <location>
        <begin position="1"/>
        <end position="153"/>
    </location>
</feature>
<dbReference type="RefSeq" id="WP_075845020.1">
    <property type="nucleotide sequence ID" value="NZ_CP015961.1"/>
</dbReference>
<dbReference type="STRING" id="499555.BJL86_2666"/>
<dbReference type="EMBL" id="CP015961">
    <property type="protein sequence ID" value="ANI93426.1"/>
    <property type="molecule type" value="Genomic_DNA"/>
</dbReference>
<accession>A0A173LMC8</accession>
<dbReference type="Proteomes" id="UP000186104">
    <property type="component" value="Chromosome"/>
</dbReference>
<reference evidence="3 4" key="1">
    <citation type="submission" date="2016-06" db="EMBL/GenBank/DDBJ databases">
        <title>Complete genome sequence of a saline-alkali tolerant type strain Dietzia timorensis ID05-A0528T.</title>
        <authorList>
            <person name="Wu X."/>
        </authorList>
    </citation>
    <scope>NUCLEOTIDE SEQUENCE [LARGE SCALE GENOMIC DNA]</scope>
    <source>
        <strain evidence="3 4">ID05-A0528</strain>
    </source>
</reference>
<protein>
    <submittedName>
        <fullName evidence="3">Uncharacterized protein</fullName>
    </submittedName>
</protein>
<keyword evidence="2" id="KW-0472">Membrane</keyword>
<feature type="compositionally biased region" description="Gly residues" evidence="1">
    <location>
        <begin position="109"/>
        <end position="119"/>
    </location>
</feature>
<dbReference type="KEGG" id="dtm:BJL86_2666"/>
<evidence type="ECO:0000256" key="2">
    <source>
        <dbReference type="SAM" id="Phobius"/>
    </source>
</evidence>
<feature type="compositionally biased region" description="Low complexity" evidence="1">
    <location>
        <begin position="17"/>
        <end position="31"/>
    </location>
</feature>
<proteinExistence type="predicted"/>
<feature type="compositionally biased region" description="Gly residues" evidence="1">
    <location>
        <begin position="60"/>
        <end position="85"/>
    </location>
</feature>
<keyword evidence="2" id="KW-0812">Transmembrane</keyword>
<feature type="compositionally biased region" description="Pro residues" evidence="1">
    <location>
        <begin position="1"/>
        <end position="16"/>
    </location>
</feature>
<name>A0A173LMC8_9ACTN</name>
<keyword evidence="4" id="KW-1185">Reference proteome</keyword>
<feature type="transmembrane region" description="Helical" evidence="2">
    <location>
        <begin position="288"/>
        <end position="306"/>
    </location>
</feature>
<gene>
    <name evidence="3" type="ORF">BJL86_2666</name>
</gene>
<feature type="transmembrane region" description="Helical" evidence="2">
    <location>
        <begin position="210"/>
        <end position="234"/>
    </location>
</feature>
<feature type="transmembrane region" description="Helical" evidence="2">
    <location>
        <begin position="246"/>
        <end position="268"/>
    </location>
</feature>
<keyword evidence="2" id="KW-1133">Transmembrane helix</keyword>
<evidence type="ECO:0000256" key="1">
    <source>
        <dbReference type="SAM" id="MobiDB-lite"/>
    </source>
</evidence>
<feature type="compositionally biased region" description="Basic and acidic residues" evidence="1">
    <location>
        <begin position="86"/>
        <end position="108"/>
    </location>
</feature>
<feature type="transmembrane region" description="Helical" evidence="2">
    <location>
        <begin position="162"/>
        <end position="181"/>
    </location>
</feature>
<dbReference type="AlphaFoldDB" id="A0A173LMC8"/>
<organism evidence="3 4">
    <name type="scientific">Dietzia timorensis</name>
    <dbReference type="NCBI Taxonomy" id="499555"/>
    <lineage>
        <taxon>Bacteria</taxon>
        <taxon>Bacillati</taxon>
        <taxon>Actinomycetota</taxon>
        <taxon>Actinomycetes</taxon>
        <taxon>Mycobacteriales</taxon>
        <taxon>Dietziaceae</taxon>
        <taxon>Dietzia</taxon>
    </lineage>
</organism>